<evidence type="ECO:0000313" key="20">
    <source>
        <dbReference type="EMBL" id="KAJ6791834.1"/>
    </source>
</evidence>
<dbReference type="EC" id="2.7.1.71" evidence="6"/>
<evidence type="ECO:0000256" key="10">
    <source>
        <dbReference type="ARBA" id="ARBA00022679"/>
    </source>
</evidence>
<dbReference type="InterPro" id="IPR031322">
    <property type="entry name" value="Shikimate/glucono_kinase"/>
</dbReference>
<dbReference type="InterPro" id="IPR027417">
    <property type="entry name" value="P-loop_NTPase"/>
</dbReference>
<evidence type="ECO:0000256" key="2">
    <source>
        <dbReference type="ARBA" id="ARBA00002641"/>
    </source>
</evidence>
<keyword evidence="21" id="KW-1185">Reference proteome</keyword>
<evidence type="ECO:0000256" key="13">
    <source>
        <dbReference type="ARBA" id="ARBA00022777"/>
    </source>
</evidence>
<evidence type="ECO:0000256" key="4">
    <source>
        <dbReference type="ARBA" id="ARBA00004842"/>
    </source>
</evidence>
<keyword evidence="8" id="KW-0028">Amino-acid biosynthesis</keyword>
<comment type="cofactor">
    <cofactor evidence="1">
        <name>Mg(2+)</name>
        <dbReference type="ChEBI" id="CHEBI:18420"/>
    </cofactor>
</comment>
<dbReference type="GO" id="GO:0046872">
    <property type="term" value="F:metal ion binding"/>
    <property type="evidence" value="ECO:0007669"/>
    <property type="project" value="UniProtKB-KW"/>
</dbReference>
<keyword evidence="10" id="KW-0808">Transferase</keyword>
<evidence type="ECO:0000256" key="15">
    <source>
        <dbReference type="ARBA" id="ARBA00022842"/>
    </source>
</evidence>
<dbReference type="GO" id="GO:0009507">
    <property type="term" value="C:chloroplast"/>
    <property type="evidence" value="ECO:0007669"/>
    <property type="project" value="UniProtKB-SubCell"/>
</dbReference>
<dbReference type="EMBL" id="JANAVB010044218">
    <property type="protein sequence ID" value="KAJ6791834.1"/>
    <property type="molecule type" value="Genomic_DNA"/>
</dbReference>
<evidence type="ECO:0000256" key="1">
    <source>
        <dbReference type="ARBA" id="ARBA00001946"/>
    </source>
</evidence>
<dbReference type="GO" id="GO:0008652">
    <property type="term" value="P:amino acid biosynthetic process"/>
    <property type="evidence" value="ECO:0007669"/>
    <property type="project" value="UniProtKB-KW"/>
</dbReference>
<evidence type="ECO:0000256" key="5">
    <source>
        <dbReference type="ARBA" id="ARBA00006997"/>
    </source>
</evidence>
<dbReference type="GO" id="GO:0005829">
    <property type="term" value="C:cytosol"/>
    <property type="evidence" value="ECO:0007669"/>
    <property type="project" value="TreeGrafter"/>
</dbReference>
<evidence type="ECO:0000256" key="12">
    <source>
        <dbReference type="ARBA" id="ARBA00022741"/>
    </source>
</evidence>
<accession>A0AAX6DJB2</accession>
<comment type="subcellular location">
    <subcellularLocation>
        <location evidence="3">Plastid</location>
        <location evidence="3">Chloroplast</location>
    </subcellularLocation>
</comment>
<comment type="catalytic activity">
    <reaction evidence="18">
        <text>shikimate + ATP = 3-phosphoshikimate + ADP + H(+)</text>
        <dbReference type="Rhea" id="RHEA:13121"/>
        <dbReference type="ChEBI" id="CHEBI:15378"/>
        <dbReference type="ChEBI" id="CHEBI:30616"/>
        <dbReference type="ChEBI" id="CHEBI:36208"/>
        <dbReference type="ChEBI" id="CHEBI:145989"/>
        <dbReference type="ChEBI" id="CHEBI:456216"/>
        <dbReference type="EC" id="2.7.1.71"/>
    </reaction>
</comment>
<comment type="function">
    <text evidence="2">Catalyzes the specific phosphorylation of the 3-hydroxyl group of shikimic acid using ATP as a cosubstrate.</text>
</comment>
<evidence type="ECO:0000256" key="8">
    <source>
        <dbReference type="ARBA" id="ARBA00022605"/>
    </source>
</evidence>
<dbReference type="Pfam" id="PF01202">
    <property type="entry name" value="SKI"/>
    <property type="match status" value="1"/>
</dbReference>
<keyword evidence="14" id="KW-0067">ATP-binding</keyword>
<dbReference type="HAMAP" id="MF_00109">
    <property type="entry name" value="Shikimate_kinase"/>
    <property type="match status" value="1"/>
</dbReference>
<organism evidence="20 21">
    <name type="scientific">Iris pallida</name>
    <name type="common">Sweet iris</name>
    <dbReference type="NCBI Taxonomy" id="29817"/>
    <lineage>
        <taxon>Eukaryota</taxon>
        <taxon>Viridiplantae</taxon>
        <taxon>Streptophyta</taxon>
        <taxon>Embryophyta</taxon>
        <taxon>Tracheophyta</taxon>
        <taxon>Spermatophyta</taxon>
        <taxon>Magnoliopsida</taxon>
        <taxon>Liliopsida</taxon>
        <taxon>Asparagales</taxon>
        <taxon>Iridaceae</taxon>
        <taxon>Iridoideae</taxon>
        <taxon>Irideae</taxon>
        <taxon>Iris</taxon>
    </lineage>
</organism>
<evidence type="ECO:0000256" key="14">
    <source>
        <dbReference type="ARBA" id="ARBA00022840"/>
    </source>
</evidence>
<evidence type="ECO:0000256" key="17">
    <source>
        <dbReference type="ARBA" id="ARBA00023141"/>
    </source>
</evidence>
<dbReference type="Proteomes" id="UP001140949">
    <property type="component" value="Unassembled WGS sequence"/>
</dbReference>
<feature type="region of interest" description="Disordered" evidence="19">
    <location>
        <begin position="32"/>
        <end position="51"/>
    </location>
</feature>
<dbReference type="AlphaFoldDB" id="A0AAX6DJB2"/>
<proteinExistence type="inferred from homology"/>
<keyword evidence="12" id="KW-0547">Nucleotide-binding</keyword>
<comment type="similarity">
    <text evidence="5">Belongs to the shikimate kinase family.</text>
</comment>
<reference evidence="20" key="1">
    <citation type="journal article" date="2023" name="GigaByte">
        <title>Genome assembly of the bearded iris, Iris pallida Lam.</title>
        <authorList>
            <person name="Bruccoleri R.E."/>
            <person name="Oakeley E.J."/>
            <person name="Faust A.M.E."/>
            <person name="Altorfer M."/>
            <person name="Dessus-Babus S."/>
            <person name="Burckhardt D."/>
            <person name="Oertli M."/>
            <person name="Naumann U."/>
            <person name="Petersen F."/>
            <person name="Wong J."/>
        </authorList>
    </citation>
    <scope>NUCLEOTIDE SEQUENCE</scope>
    <source>
        <strain evidence="20">GSM-AAB239-AS_SAM_17_03QT</strain>
    </source>
</reference>
<evidence type="ECO:0000256" key="3">
    <source>
        <dbReference type="ARBA" id="ARBA00004229"/>
    </source>
</evidence>
<evidence type="ECO:0000313" key="21">
    <source>
        <dbReference type="Proteomes" id="UP001140949"/>
    </source>
</evidence>
<evidence type="ECO:0000256" key="18">
    <source>
        <dbReference type="ARBA" id="ARBA00048567"/>
    </source>
</evidence>
<dbReference type="GO" id="GO:0004765">
    <property type="term" value="F:shikimate kinase activity"/>
    <property type="evidence" value="ECO:0007669"/>
    <property type="project" value="UniProtKB-EC"/>
</dbReference>
<evidence type="ECO:0000256" key="9">
    <source>
        <dbReference type="ARBA" id="ARBA00022640"/>
    </source>
</evidence>
<dbReference type="PROSITE" id="PS01128">
    <property type="entry name" value="SHIKIMATE_KINASE"/>
    <property type="match status" value="1"/>
</dbReference>
<comment type="pathway">
    <text evidence="4">Metabolic intermediate biosynthesis; chorismate biosynthesis; chorismate from D-erythrose 4-phosphate and phosphoenolpyruvate: step 5/7.</text>
</comment>
<dbReference type="PANTHER" id="PTHR21087:SF16">
    <property type="entry name" value="SHIKIMATE KINASE 1, CHLOROPLASTIC"/>
    <property type="match status" value="1"/>
</dbReference>
<dbReference type="PRINTS" id="PR01100">
    <property type="entry name" value="SHIKIMTKNASE"/>
</dbReference>
<keyword evidence="7" id="KW-0150">Chloroplast</keyword>
<dbReference type="Gene3D" id="3.40.50.300">
    <property type="entry name" value="P-loop containing nucleotide triphosphate hydrolases"/>
    <property type="match status" value="1"/>
</dbReference>
<keyword evidence="17" id="KW-0057">Aromatic amino acid biosynthesis</keyword>
<keyword evidence="11" id="KW-0479">Metal-binding</keyword>
<evidence type="ECO:0000256" key="11">
    <source>
        <dbReference type="ARBA" id="ARBA00022723"/>
    </source>
</evidence>
<evidence type="ECO:0000256" key="6">
    <source>
        <dbReference type="ARBA" id="ARBA00012154"/>
    </source>
</evidence>
<reference evidence="20" key="2">
    <citation type="submission" date="2023-04" db="EMBL/GenBank/DDBJ databases">
        <authorList>
            <person name="Bruccoleri R.E."/>
            <person name="Oakeley E.J."/>
            <person name="Faust A.-M."/>
            <person name="Dessus-Babus S."/>
            <person name="Altorfer M."/>
            <person name="Burckhardt D."/>
            <person name="Oertli M."/>
            <person name="Naumann U."/>
            <person name="Petersen F."/>
            <person name="Wong J."/>
        </authorList>
    </citation>
    <scope>NUCLEOTIDE SEQUENCE</scope>
    <source>
        <strain evidence="20">GSM-AAB239-AS_SAM_17_03QT</strain>
        <tissue evidence="20">Leaf</tissue>
    </source>
</reference>
<dbReference type="CDD" id="cd00464">
    <property type="entry name" value="SK"/>
    <property type="match status" value="1"/>
</dbReference>
<dbReference type="PANTHER" id="PTHR21087">
    <property type="entry name" value="SHIKIMATE KINASE"/>
    <property type="match status" value="1"/>
</dbReference>
<dbReference type="GO" id="GO:0019632">
    <property type="term" value="P:shikimate metabolic process"/>
    <property type="evidence" value="ECO:0007669"/>
    <property type="project" value="UniProtKB-ARBA"/>
</dbReference>
<dbReference type="InterPro" id="IPR000623">
    <property type="entry name" value="Shikimate_kinase/TSH1"/>
</dbReference>
<protein>
    <recommendedName>
        <fullName evidence="6">shikimate kinase</fullName>
        <ecNumber evidence="6">2.7.1.71</ecNumber>
    </recommendedName>
</protein>
<evidence type="ECO:0000256" key="16">
    <source>
        <dbReference type="ARBA" id="ARBA00022946"/>
    </source>
</evidence>
<comment type="caution">
    <text evidence="20">The sequence shown here is derived from an EMBL/GenBank/DDBJ whole genome shotgun (WGS) entry which is preliminary data.</text>
</comment>
<name>A0AAX6DJB2_IRIPA</name>
<dbReference type="FunFam" id="3.40.50.300:FF:000822">
    <property type="entry name" value="Shikimate kinase, chloroplastic"/>
    <property type="match status" value="1"/>
</dbReference>
<dbReference type="InterPro" id="IPR023000">
    <property type="entry name" value="Shikimate_kinase_CS"/>
</dbReference>
<gene>
    <name evidence="20" type="ORF">M6B38_241540</name>
</gene>
<dbReference type="GO" id="GO:0005524">
    <property type="term" value="F:ATP binding"/>
    <property type="evidence" value="ECO:0007669"/>
    <property type="project" value="UniProtKB-KW"/>
</dbReference>
<keyword evidence="13 20" id="KW-0418">Kinase</keyword>
<keyword evidence="15" id="KW-0460">Magnesium</keyword>
<keyword evidence="16" id="KW-0809">Transit peptide</keyword>
<dbReference type="GO" id="GO:0009073">
    <property type="term" value="P:aromatic amino acid family biosynthetic process"/>
    <property type="evidence" value="ECO:0007669"/>
    <property type="project" value="UniProtKB-KW"/>
</dbReference>
<dbReference type="SUPFAM" id="SSF52540">
    <property type="entry name" value="P-loop containing nucleoside triphosphate hydrolases"/>
    <property type="match status" value="1"/>
</dbReference>
<sequence>MEAISGLSLRPCPWTGPVADRRISDGSVSFSRVRPVGMRGPKGSSGSNRSRRVEMKISCCQSRNNGAVGRQNPRTSKDEALLLQSKANEVAPYLNDRCVYLVGMMGSGKTTVGTILAGVLAYSFLDSDKLVEQSVGVSSVAEIFKEHSEAFFRDNESKVLENLSTMRRLVVATGGGAVIRPINWRYMKQGLTIWLDVPLEALARRIAAVGTASRPLLHGESGDPYTKAFMRLSALAEQRGTAYANADAKVSLENIAAKQGHTDVSALTPTTIAIESLEQVKSFLIENSTVKNSTFNLKGL</sequence>
<keyword evidence="9" id="KW-0934">Plastid</keyword>
<evidence type="ECO:0000256" key="19">
    <source>
        <dbReference type="SAM" id="MobiDB-lite"/>
    </source>
</evidence>
<evidence type="ECO:0000256" key="7">
    <source>
        <dbReference type="ARBA" id="ARBA00022528"/>
    </source>
</evidence>